<gene>
    <name evidence="2" type="ORF">PXEA_LOCUS35364</name>
</gene>
<feature type="region of interest" description="Disordered" evidence="1">
    <location>
        <begin position="1"/>
        <end position="22"/>
    </location>
</feature>
<comment type="caution">
    <text evidence="2">The sequence shown here is derived from an EMBL/GenBank/DDBJ whole genome shotgun (WGS) entry which is preliminary data.</text>
</comment>
<evidence type="ECO:0000313" key="2">
    <source>
        <dbReference type="EMBL" id="VEL41924.1"/>
    </source>
</evidence>
<dbReference type="AlphaFoldDB" id="A0A3S5FH30"/>
<proteinExistence type="predicted"/>
<dbReference type="Proteomes" id="UP000784294">
    <property type="component" value="Unassembled WGS sequence"/>
</dbReference>
<evidence type="ECO:0000313" key="3">
    <source>
        <dbReference type="Proteomes" id="UP000784294"/>
    </source>
</evidence>
<sequence>MGNCKHRKEKQERQSIPIHELHPTNLSRGNVYHRQAHTANVNLSVCGILFCQQRHTRVPVKLSNRREHTRLGSAVFGRKPVSFAAESFSHTSFHLALSVNLVPPKGTIDFPPTEVWANPHCPHTCDVHTACCWLSPRLCPPRLRLIMPVSGLPIRRSRFPRTLPPPTHPPALPPAAGVSASAYPTSAGQLLVRTLV</sequence>
<evidence type="ECO:0000256" key="1">
    <source>
        <dbReference type="SAM" id="MobiDB-lite"/>
    </source>
</evidence>
<name>A0A3S5FH30_9PLAT</name>
<dbReference type="EMBL" id="CAAALY010271695">
    <property type="protein sequence ID" value="VEL41924.1"/>
    <property type="molecule type" value="Genomic_DNA"/>
</dbReference>
<accession>A0A3S5FH30</accession>
<organism evidence="2 3">
    <name type="scientific">Protopolystoma xenopodis</name>
    <dbReference type="NCBI Taxonomy" id="117903"/>
    <lineage>
        <taxon>Eukaryota</taxon>
        <taxon>Metazoa</taxon>
        <taxon>Spiralia</taxon>
        <taxon>Lophotrochozoa</taxon>
        <taxon>Platyhelminthes</taxon>
        <taxon>Monogenea</taxon>
        <taxon>Polyopisthocotylea</taxon>
        <taxon>Polystomatidea</taxon>
        <taxon>Polystomatidae</taxon>
        <taxon>Protopolystoma</taxon>
    </lineage>
</organism>
<protein>
    <submittedName>
        <fullName evidence="2">Uncharacterized protein</fullName>
    </submittedName>
</protein>
<keyword evidence="3" id="KW-1185">Reference proteome</keyword>
<reference evidence="2" key="1">
    <citation type="submission" date="2018-11" db="EMBL/GenBank/DDBJ databases">
        <authorList>
            <consortium name="Pathogen Informatics"/>
        </authorList>
    </citation>
    <scope>NUCLEOTIDE SEQUENCE</scope>
</reference>